<name>A0A9P5N8N6_GYMJU</name>
<feature type="compositionally biased region" description="Polar residues" evidence="1">
    <location>
        <begin position="157"/>
        <end position="178"/>
    </location>
</feature>
<evidence type="ECO:0000256" key="2">
    <source>
        <dbReference type="SAM" id="SignalP"/>
    </source>
</evidence>
<evidence type="ECO:0000313" key="4">
    <source>
        <dbReference type="Proteomes" id="UP000724874"/>
    </source>
</evidence>
<keyword evidence="2" id="KW-0732">Signal</keyword>
<protein>
    <submittedName>
        <fullName evidence="3">Uncharacterized protein</fullName>
    </submittedName>
</protein>
<comment type="caution">
    <text evidence="3">The sequence shown here is derived from an EMBL/GenBank/DDBJ whole genome shotgun (WGS) entry which is preliminary data.</text>
</comment>
<sequence length="298" mass="33913">MVYMKATAIALLAAGSIAPVLASYYNEDYLEQREVSDELAEVLAREYGYDLAREYENYERISRRGFYDVDDLFERSPSMVEDVSFASRDLQPEYAELLTRYFNDLEEREPDPNVIEWFKNLFHHKKKDDKKTQSITASTTTSTTATTTPTPTPAAQDNVQAPTDNGASAGTDPSTVSSRELYGRDDIEYEELVMRYFDDMYKRGLAAEVDSSSLSARKFEDNLELLQRSPDPNIIEWFKNLFHHKKKDDKKAASTTTTTSSTTTSLPLPLHPLTLVQIQMRSLVVSFTDELNKSTRTS</sequence>
<accession>A0A9P5N8N6</accession>
<keyword evidence="4" id="KW-1185">Reference proteome</keyword>
<evidence type="ECO:0000313" key="3">
    <source>
        <dbReference type="EMBL" id="KAF8870748.1"/>
    </source>
</evidence>
<feature type="signal peptide" evidence="2">
    <location>
        <begin position="1"/>
        <end position="22"/>
    </location>
</feature>
<dbReference type="AlphaFoldDB" id="A0A9P5N8N6"/>
<organism evidence="3 4">
    <name type="scientific">Gymnopilus junonius</name>
    <name type="common">Spectacular rustgill mushroom</name>
    <name type="synonym">Gymnopilus spectabilis subsp. junonius</name>
    <dbReference type="NCBI Taxonomy" id="109634"/>
    <lineage>
        <taxon>Eukaryota</taxon>
        <taxon>Fungi</taxon>
        <taxon>Dikarya</taxon>
        <taxon>Basidiomycota</taxon>
        <taxon>Agaricomycotina</taxon>
        <taxon>Agaricomycetes</taxon>
        <taxon>Agaricomycetidae</taxon>
        <taxon>Agaricales</taxon>
        <taxon>Agaricineae</taxon>
        <taxon>Hymenogastraceae</taxon>
        <taxon>Gymnopilus</taxon>
    </lineage>
</organism>
<dbReference type="EMBL" id="JADNYJ010000336">
    <property type="protein sequence ID" value="KAF8870748.1"/>
    <property type="molecule type" value="Genomic_DNA"/>
</dbReference>
<evidence type="ECO:0000256" key="1">
    <source>
        <dbReference type="SAM" id="MobiDB-lite"/>
    </source>
</evidence>
<proteinExistence type="predicted"/>
<feature type="region of interest" description="Disordered" evidence="1">
    <location>
        <begin position="129"/>
        <end position="179"/>
    </location>
</feature>
<gene>
    <name evidence="3" type="ORF">CPB84DRAFT_1754294</name>
</gene>
<feature type="compositionally biased region" description="Low complexity" evidence="1">
    <location>
        <begin position="136"/>
        <end position="155"/>
    </location>
</feature>
<feature type="chain" id="PRO_5040429303" evidence="2">
    <location>
        <begin position="23"/>
        <end position="298"/>
    </location>
</feature>
<dbReference type="Proteomes" id="UP000724874">
    <property type="component" value="Unassembled WGS sequence"/>
</dbReference>
<reference evidence="3" key="1">
    <citation type="submission" date="2020-11" db="EMBL/GenBank/DDBJ databases">
        <authorList>
            <consortium name="DOE Joint Genome Institute"/>
            <person name="Ahrendt S."/>
            <person name="Riley R."/>
            <person name="Andreopoulos W."/>
            <person name="LaButti K."/>
            <person name="Pangilinan J."/>
            <person name="Ruiz-duenas F.J."/>
            <person name="Barrasa J.M."/>
            <person name="Sanchez-Garcia M."/>
            <person name="Camarero S."/>
            <person name="Miyauchi S."/>
            <person name="Serrano A."/>
            <person name="Linde D."/>
            <person name="Babiker R."/>
            <person name="Drula E."/>
            <person name="Ayuso-Fernandez I."/>
            <person name="Pacheco R."/>
            <person name="Padilla G."/>
            <person name="Ferreira P."/>
            <person name="Barriuso J."/>
            <person name="Kellner H."/>
            <person name="Castanera R."/>
            <person name="Alfaro M."/>
            <person name="Ramirez L."/>
            <person name="Pisabarro A.G."/>
            <person name="Kuo A."/>
            <person name="Tritt A."/>
            <person name="Lipzen A."/>
            <person name="He G."/>
            <person name="Yan M."/>
            <person name="Ng V."/>
            <person name="Cullen D."/>
            <person name="Martin F."/>
            <person name="Rosso M.-N."/>
            <person name="Henrissat B."/>
            <person name="Hibbett D."/>
            <person name="Martinez A.T."/>
            <person name="Grigoriev I.V."/>
        </authorList>
    </citation>
    <scope>NUCLEOTIDE SEQUENCE</scope>
    <source>
        <strain evidence="3">AH 44721</strain>
    </source>
</reference>